<comment type="caution">
    <text evidence="2">The sequence shown here is derived from an EMBL/GenBank/DDBJ whole genome shotgun (WGS) entry which is preliminary data.</text>
</comment>
<sequence length="185" mass="21278">MARQYTQPKRLKNLEWFKEKMLLAHAQEARVILYEENLALLADTRERANLGPDTQALTTTAMFQTDDLDAFDSDYDEAPSTSVVLMAKLSAYDSDVLSEVPNRDIYQDNNVIDQSVQEMQYFEQPVLVDDSTIDITNAMIMSVIEEMSTHVAKCNAVNQEHKTVNESLTAELERYKEQVKKFEER</sequence>
<reference evidence="2" key="2">
    <citation type="submission" date="2022-01" db="EMBL/GenBank/DDBJ databases">
        <authorList>
            <person name="Yamashiro T."/>
            <person name="Shiraishi A."/>
            <person name="Satake H."/>
            <person name="Nakayama K."/>
        </authorList>
    </citation>
    <scope>NUCLEOTIDE SEQUENCE</scope>
</reference>
<accession>A0ABQ4YRC5</accession>
<keyword evidence="3" id="KW-1185">Reference proteome</keyword>
<evidence type="ECO:0000313" key="2">
    <source>
        <dbReference type="EMBL" id="GJS80117.1"/>
    </source>
</evidence>
<organism evidence="2 3">
    <name type="scientific">Tanacetum coccineum</name>
    <dbReference type="NCBI Taxonomy" id="301880"/>
    <lineage>
        <taxon>Eukaryota</taxon>
        <taxon>Viridiplantae</taxon>
        <taxon>Streptophyta</taxon>
        <taxon>Embryophyta</taxon>
        <taxon>Tracheophyta</taxon>
        <taxon>Spermatophyta</taxon>
        <taxon>Magnoliopsida</taxon>
        <taxon>eudicotyledons</taxon>
        <taxon>Gunneridae</taxon>
        <taxon>Pentapetalae</taxon>
        <taxon>asterids</taxon>
        <taxon>campanulids</taxon>
        <taxon>Asterales</taxon>
        <taxon>Asteraceae</taxon>
        <taxon>Asteroideae</taxon>
        <taxon>Anthemideae</taxon>
        <taxon>Anthemidinae</taxon>
        <taxon>Tanacetum</taxon>
    </lineage>
</organism>
<protein>
    <submittedName>
        <fullName evidence="2">Uncharacterized protein</fullName>
    </submittedName>
</protein>
<dbReference type="EMBL" id="BQNB010010648">
    <property type="protein sequence ID" value="GJS80117.1"/>
    <property type="molecule type" value="Genomic_DNA"/>
</dbReference>
<feature type="coiled-coil region" evidence="1">
    <location>
        <begin position="158"/>
        <end position="185"/>
    </location>
</feature>
<reference evidence="2" key="1">
    <citation type="journal article" date="2022" name="Int. J. Mol. Sci.">
        <title>Draft Genome of Tanacetum Coccineum: Genomic Comparison of Closely Related Tanacetum-Family Plants.</title>
        <authorList>
            <person name="Yamashiro T."/>
            <person name="Shiraishi A."/>
            <person name="Nakayama K."/>
            <person name="Satake H."/>
        </authorList>
    </citation>
    <scope>NUCLEOTIDE SEQUENCE</scope>
</reference>
<evidence type="ECO:0000256" key="1">
    <source>
        <dbReference type="SAM" id="Coils"/>
    </source>
</evidence>
<keyword evidence="1" id="KW-0175">Coiled coil</keyword>
<name>A0ABQ4YRC5_9ASTR</name>
<evidence type="ECO:0000313" key="3">
    <source>
        <dbReference type="Proteomes" id="UP001151760"/>
    </source>
</evidence>
<dbReference type="Proteomes" id="UP001151760">
    <property type="component" value="Unassembled WGS sequence"/>
</dbReference>
<proteinExistence type="predicted"/>
<gene>
    <name evidence="2" type="ORF">Tco_0729998</name>
</gene>